<proteinExistence type="predicted"/>
<evidence type="ECO:0000313" key="3">
    <source>
        <dbReference type="Proteomes" id="UP001295444"/>
    </source>
</evidence>
<feature type="compositionally biased region" description="Basic and acidic residues" evidence="1">
    <location>
        <begin position="88"/>
        <end position="103"/>
    </location>
</feature>
<gene>
    <name evidence="2" type="ORF">PECUL_23A030693</name>
</gene>
<reference evidence="2" key="1">
    <citation type="submission" date="2022-03" db="EMBL/GenBank/DDBJ databases">
        <authorList>
            <person name="Alioto T."/>
            <person name="Alioto T."/>
            <person name="Gomez Garrido J."/>
        </authorList>
    </citation>
    <scope>NUCLEOTIDE SEQUENCE</scope>
</reference>
<dbReference type="EMBL" id="OW240920">
    <property type="protein sequence ID" value="CAH2315396.1"/>
    <property type="molecule type" value="Genomic_DNA"/>
</dbReference>
<accession>A0AAD1T4Z1</accession>
<dbReference type="AlphaFoldDB" id="A0AAD1T4Z1"/>
<sequence length="162" mass="18077">MAYAHASHKATHFVEQTLQLIDKLFARFWAELERRAQPTQRLKQETQKGLGPEIDGHQTGAKHTQQAAKPKTSPHKLRATGAPTPQRTHVDREQSATSDEHATEPSAALLASRCWTIWDLEPGVRRSWPSNQPGAKGTPEKPSARSKYLSWVSAKANTRLIT</sequence>
<name>A0AAD1T4Z1_PELCU</name>
<dbReference type="Proteomes" id="UP001295444">
    <property type="component" value="Chromosome 09"/>
</dbReference>
<evidence type="ECO:0000256" key="1">
    <source>
        <dbReference type="SAM" id="MobiDB-lite"/>
    </source>
</evidence>
<feature type="compositionally biased region" description="Basic and acidic residues" evidence="1">
    <location>
        <begin position="36"/>
        <end position="46"/>
    </location>
</feature>
<feature type="region of interest" description="Disordered" evidence="1">
    <location>
        <begin position="125"/>
        <end position="146"/>
    </location>
</feature>
<evidence type="ECO:0000313" key="2">
    <source>
        <dbReference type="EMBL" id="CAH2315396.1"/>
    </source>
</evidence>
<keyword evidence="3" id="KW-1185">Reference proteome</keyword>
<feature type="region of interest" description="Disordered" evidence="1">
    <location>
        <begin position="36"/>
        <end position="105"/>
    </location>
</feature>
<protein>
    <submittedName>
        <fullName evidence="2">Uncharacterized protein</fullName>
    </submittedName>
</protein>
<organism evidence="2 3">
    <name type="scientific">Pelobates cultripes</name>
    <name type="common">Western spadefoot toad</name>
    <dbReference type="NCBI Taxonomy" id="61616"/>
    <lineage>
        <taxon>Eukaryota</taxon>
        <taxon>Metazoa</taxon>
        <taxon>Chordata</taxon>
        <taxon>Craniata</taxon>
        <taxon>Vertebrata</taxon>
        <taxon>Euteleostomi</taxon>
        <taxon>Amphibia</taxon>
        <taxon>Batrachia</taxon>
        <taxon>Anura</taxon>
        <taxon>Pelobatoidea</taxon>
        <taxon>Pelobatidae</taxon>
        <taxon>Pelobates</taxon>
    </lineage>
</organism>